<dbReference type="PROSITE" id="PS00892">
    <property type="entry name" value="HIT_1"/>
    <property type="match status" value="1"/>
</dbReference>
<comment type="caution">
    <text evidence="12">The sequence shown here is derived from an EMBL/GenBank/DDBJ whole genome shotgun (WGS) entry which is preliminary data.</text>
</comment>
<gene>
    <name evidence="12" type="ORF">MGAL_10B012428</name>
</gene>
<keyword evidence="5 12" id="KW-0378">Hydrolase</keyword>
<keyword evidence="8" id="KW-0234">DNA repair</keyword>
<dbReference type="GO" id="GO:0003697">
    <property type="term" value="F:single-stranded DNA binding"/>
    <property type="evidence" value="ECO:0007669"/>
    <property type="project" value="TreeGrafter"/>
</dbReference>
<dbReference type="Gene3D" id="3.30.428.10">
    <property type="entry name" value="HIT-like"/>
    <property type="match status" value="1"/>
</dbReference>
<evidence type="ECO:0000256" key="10">
    <source>
        <dbReference type="PROSITE-ProRule" id="PRU00464"/>
    </source>
</evidence>
<dbReference type="OrthoDB" id="3512845at2759"/>
<keyword evidence="13" id="KW-1185">Reference proteome</keyword>
<accession>A0A8B6EB56</accession>
<name>A0A8B6EB56_MYTGA</name>
<dbReference type="InterPro" id="IPR013087">
    <property type="entry name" value="Znf_C2H2_type"/>
</dbReference>
<keyword evidence="7" id="KW-0238">DNA-binding</keyword>
<keyword evidence="4" id="KW-0863">Zinc-finger</keyword>
<dbReference type="GO" id="GO:1990165">
    <property type="term" value="F:single-strand break-containing DNA binding"/>
    <property type="evidence" value="ECO:0007669"/>
    <property type="project" value="TreeGrafter"/>
</dbReference>
<dbReference type="GO" id="GO:0033699">
    <property type="term" value="F:DNA 5'-adenosine monophosphate hydrolase activity"/>
    <property type="evidence" value="ECO:0007669"/>
    <property type="project" value="TreeGrafter"/>
</dbReference>
<protein>
    <submittedName>
        <fullName evidence="12">Aprataxin</fullName>
        <ecNumber evidence="12">3.-.-.-</ecNumber>
    </submittedName>
</protein>
<comment type="subcellular location">
    <subcellularLocation>
        <location evidence="1">Nucleus</location>
    </subcellularLocation>
</comment>
<dbReference type="PROSITE" id="PS00028">
    <property type="entry name" value="ZINC_FINGER_C2H2_1"/>
    <property type="match status" value="1"/>
</dbReference>
<dbReference type="PANTHER" id="PTHR12486:SF4">
    <property type="entry name" value="APRATAXIN"/>
    <property type="match status" value="1"/>
</dbReference>
<dbReference type="EC" id="3.-.-.-" evidence="12"/>
<keyword evidence="6" id="KW-0862">Zinc</keyword>
<evidence type="ECO:0000256" key="9">
    <source>
        <dbReference type="ARBA" id="ARBA00023242"/>
    </source>
</evidence>
<dbReference type="Pfam" id="PF16278">
    <property type="entry name" value="zf-C2HE"/>
    <property type="match status" value="1"/>
</dbReference>
<dbReference type="InterPro" id="IPR032566">
    <property type="entry name" value="Znf-C2HE"/>
</dbReference>
<evidence type="ECO:0000256" key="5">
    <source>
        <dbReference type="ARBA" id="ARBA00022801"/>
    </source>
</evidence>
<evidence type="ECO:0000313" key="12">
    <source>
        <dbReference type="EMBL" id="VDI32508.1"/>
    </source>
</evidence>
<evidence type="ECO:0000256" key="3">
    <source>
        <dbReference type="ARBA" id="ARBA00022763"/>
    </source>
</evidence>
<dbReference type="InterPro" id="IPR036265">
    <property type="entry name" value="HIT-like_sf"/>
</dbReference>
<organism evidence="12 13">
    <name type="scientific">Mytilus galloprovincialis</name>
    <name type="common">Mediterranean mussel</name>
    <dbReference type="NCBI Taxonomy" id="29158"/>
    <lineage>
        <taxon>Eukaryota</taxon>
        <taxon>Metazoa</taxon>
        <taxon>Spiralia</taxon>
        <taxon>Lophotrochozoa</taxon>
        <taxon>Mollusca</taxon>
        <taxon>Bivalvia</taxon>
        <taxon>Autobranchia</taxon>
        <taxon>Pteriomorphia</taxon>
        <taxon>Mytilida</taxon>
        <taxon>Mytiloidea</taxon>
        <taxon>Mytilidae</taxon>
        <taxon>Mytilinae</taxon>
        <taxon>Mytilus</taxon>
    </lineage>
</organism>
<dbReference type="PANTHER" id="PTHR12486">
    <property type="entry name" value="APRATAXIN-RELATED"/>
    <property type="match status" value="1"/>
</dbReference>
<keyword evidence="3" id="KW-0227">DNA damage</keyword>
<evidence type="ECO:0000256" key="1">
    <source>
        <dbReference type="ARBA" id="ARBA00004123"/>
    </source>
</evidence>
<evidence type="ECO:0000256" key="8">
    <source>
        <dbReference type="ARBA" id="ARBA00023204"/>
    </source>
</evidence>
<dbReference type="InterPro" id="IPR019808">
    <property type="entry name" value="Histidine_triad_CS"/>
</dbReference>
<dbReference type="GO" id="GO:0030983">
    <property type="term" value="F:mismatched DNA binding"/>
    <property type="evidence" value="ECO:0007669"/>
    <property type="project" value="TreeGrafter"/>
</dbReference>
<feature type="domain" description="HIT" evidence="11">
    <location>
        <begin position="26"/>
        <end position="129"/>
    </location>
</feature>
<dbReference type="GO" id="GO:0008270">
    <property type="term" value="F:zinc ion binding"/>
    <property type="evidence" value="ECO:0007669"/>
    <property type="project" value="UniProtKB-KW"/>
</dbReference>
<dbReference type="GO" id="GO:0005634">
    <property type="term" value="C:nucleus"/>
    <property type="evidence" value="ECO:0007669"/>
    <property type="project" value="UniProtKB-SubCell"/>
</dbReference>
<dbReference type="GO" id="GO:0003725">
    <property type="term" value="F:double-stranded RNA binding"/>
    <property type="evidence" value="ECO:0007669"/>
    <property type="project" value="TreeGrafter"/>
</dbReference>
<dbReference type="SUPFAM" id="SSF54197">
    <property type="entry name" value="HIT-like"/>
    <property type="match status" value="1"/>
</dbReference>
<dbReference type="Proteomes" id="UP000596742">
    <property type="component" value="Unassembled WGS sequence"/>
</dbReference>
<keyword evidence="9" id="KW-0539">Nucleus</keyword>
<dbReference type="FunFam" id="3.30.428.10:FF:000004">
    <property type="entry name" value="aprataxin isoform X2"/>
    <property type="match status" value="1"/>
</dbReference>
<dbReference type="PROSITE" id="PS51084">
    <property type="entry name" value="HIT_2"/>
    <property type="match status" value="1"/>
</dbReference>
<dbReference type="EMBL" id="UYJE01004928">
    <property type="protein sequence ID" value="VDI32508.1"/>
    <property type="molecule type" value="Genomic_DNA"/>
</dbReference>
<evidence type="ECO:0000259" key="11">
    <source>
        <dbReference type="PROSITE" id="PS51084"/>
    </source>
</evidence>
<feature type="short sequence motif" description="Histidine triad motif" evidence="10">
    <location>
        <begin position="114"/>
        <end position="118"/>
    </location>
</feature>
<evidence type="ECO:0000256" key="2">
    <source>
        <dbReference type="ARBA" id="ARBA00022723"/>
    </source>
</evidence>
<proteinExistence type="predicted"/>
<dbReference type="GO" id="GO:0000012">
    <property type="term" value="P:single strand break repair"/>
    <property type="evidence" value="ECO:0007669"/>
    <property type="project" value="TreeGrafter"/>
</dbReference>
<dbReference type="AlphaFoldDB" id="A0A8B6EB56"/>
<evidence type="ECO:0000256" key="4">
    <source>
        <dbReference type="ARBA" id="ARBA00022771"/>
    </source>
</evidence>
<dbReference type="InterPro" id="IPR011146">
    <property type="entry name" value="HIT-like"/>
</dbReference>
<evidence type="ECO:0000256" key="6">
    <source>
        <dbReference type="ARBA" id="ARBA00022833"/>
    </source>
</evidence>
<evidence type="ECO:0000313" key="13">
    <source>
        <dbReference type="Proteomes" id="UP000596742"/>
    </source>
</evidence>
<sequence length="203" mass="23637">MATGGLKRKNDSDNDVISKKPNNFWQGGLLTSMNDPDLQVFSDEQITVIKDKYPKAKYHFLIMPKKNIPNLKSLKKEDIDLLKYMEEKGRELAKSSDAERQFRYGYHSIPSMSHLHLHVISQDFDSPCLKNKKHWNSFTTEYFVDSKDIIKTLEKIGKVEHESSHFTSLLKSDLRCHVCKKEIKTIPALKTHIQQHSYKTRDT</sequence>
<reference evidence="12" key="1">
    <citation type="submission" date="2018-11" db="EMBL/GenBank/DDBJ databases">
        <authorList>
            <person name="Alioto T."/>
            <person name="Alioto T."/>
        </authorList>
    </citation>
    <scope>NUCLEOTIDE SEQUENCE</scope>
</reference>
<evidence type="ECO:0000256" key="7">
    <source>
        <dbReference type="ARBA" id="ARBA00023125"/>
    </source>
</evidence>
<dbReference type="Pfam" id="PF11969">
    <property type="entry name" value="DcpS_C"/>
    <property type="match status" value="1"/>
</dbReference>
<keyword evidence="2" id="KW-0479">Metal-binding</keyword>